<reference evidence="1 2" key="1">
    <citation type="submission" date="2019-07" db="EMBL/GenBank/DDBJ databases">
        <title>Finished genome of Venturia effusa.</title>
        <authorList>
            <person name="Young C.A."/>
            <person name="Cox M.P."/>
            <person name="Ganley A.R.D."/>
            <person name="David W.J."/>
        </authorList>
    </citation>
    <scope>NUCLEOTIDE SEQUENCE [LARGE SCALE GENOMIC DNA]</scope>
    <source>
        <strain evidence="2">albino</strain>
    </source>
</reference>
<gene>
    <name evidence="1" type="ORF">FKW77_010168</name>
</gene>
<dbReference type="Gene3D" id="3.40.630.30">
    <property type="match status" value="1"/>
</dbReference>
<dbReference type="AlphaFoldDB" id="A0A517L6B7"/>
<proteinExistence type="predicted"/>
<evidence type="ECO:0008006" key="3">
    <source>
        <dbReference type="Google" id="ProtNLM"/>
    </source>
</evidence>
<dbReference type="EMBL" id="CP042189">
    <property type="protein sequence ID" value="QDS71181.1"/>
    <property type="molecule type" value="Genomic_DNA"/>
</dbReference>
<organism evidence="1 2">
    <name type="scientific">Venturia effusa</name>
    <dbReference type="NCBI Taxonomy" id="50376"/>
    <lineage>
        <taxon>Eukaryota</taxon>
        <taxon>Fungi</taxon>
        <taxon>Dikarya</taxon>
        <taxon>Ascomycota</taxon>
        <taxon>Pezizomycotina</taxon>
        <taxon>Dothideomycetes</taxon>
        <taxon>Pleosporomycetidae</taxon>
        <taxon>Venturiales</taxon>
        <taxon>Venturiaceae</taxon>
        <taxon>Venturia</taxon>
    </lineage>
</organism>
<evidence type="ECO:0000313" key="2">
    <source>
        <dbReference type="Proteomes" id="UP000316270"/>
    </source>
</evidence>
<dbReference type="InterPro" id="IPR016181">
    <property type="entry name" value="Acyl_CoA_acyltransferase"/>
</dbReference>
<dbReference type="SUPFAM" id="SSF55729">
    <property type="entry name" value="Acyl-CoA N-acyltransferases (Nat)"/>
    <property type="match status" value="1"/>
</dbReference>
<accession>A0A517L6B7</accession>
<dbReference type="Proteomes" id="UP000316270">
    <property type="component" value="Chromosome 5"/>
</dbReference>
<dbReference type="OrthoDB" id="3794209at2759"/>
<protein>
    <recommendedName>
        <fullName evidence="3">N-acetyltransferase domain-containing protein</fullName>
    </recommendedName>
</protein>
<name>A0A517L6B7_9PEZI</name>
<sequence length="243" mass="27117">MSISYKIISSDIITKLPFWPSLHRLINSAYEPFRDDWPLPQPFHRLYPDLSKAAEQLVADMGSNGVMCVALLKIDSENDSGENEYAGRPIACAAIMQFEGELSTGGDITKHERASTDLAKTMDLGPGAIEQVSADNSALGKTRKTPAWEFNMVSTSRAYQGRGVAQTIIKLLEDYALEQEKEGKVHMIARTIEEISGPFWRKRGYETLEDAWITLPKGFTHMAGHNGLPRDVLLWTGEKWLSS</sequence>
<keyword evidence="2" id="KW-1185">Reference proteome</keyword>
<evidence type="ECO:0000313" key="1">
    <source>
        <dbReference type="EMBL" id="QDS71181.1"/>
    </source>
</evidence>